<dbReference type="InterPro" id="IPR003591">
    <property type="entry name" value="Leu-rich_rpt_typical-subtyp"/>
</dbReference>
<evidence type="ECO:0000313" key="6">
    <source>
        <dbReference type="Proteomes" id="UP000011770"/>
    </source>
</evidence>
<accession>M3GVZ4</accession>
<dbReference type="InterPro" id="IPR032675">
    <property type="entry name" value="LRR_dom_sf"/>
</dbReference>
<dbReference type="InterPro" id="IPR050216">
    <property type="entry name" value="LRR_domain-containing"/>
</dbReference>
<dbReference type="InterPro" id="IPR055414">
    <property type="entry name" value="LRR_R13L4/SHOC2-like"/>
</dbReference>
<evidence type="ECO:0000313" key="5">
    <source>
        <dbReference type="EMBL" id="EMF80705.1"/>
    </source>
</evidence>
<organism evidence="5 6">
    <name type="scientific">Leptospira weilii serovar Topaz str. LT2116</name>
    <dbReference type="NCBI Taxonomy" id="1088540"/>
    <lineage>
        <taxon>Bacteria</taxon>
        <taxon>Pseudomonadati</taxon>
        <taxon>Spirochaetota</taxon>
        <taxon>Spirochaetia</taxon>
        <taxon>Leptospirales</taxon>
        <taxon>Leptospiraceae</taxon>
        <taxon>Leptospira</taxon>
    </lineage>
</organism>
<feature type="domain" description="Disease resistance R13L4/SHOC-2-like LRR" evidence="4">
    <location>
        <begin position="41"/>
        <end position="127"/>
    </location>
</feature>
<feature type="chain" id="PRO_5004034252" evidence="3">
    <location>
        <begin position="30"/>
        <end position="148"/>
    </location>
</feature>
<dbReference type="GO" id="GO:0005737">
    <property type="term" value="C:cytoplasm"/>
    <property type="evidence" value="ECO:0007669"/>
    <property type="project" value="TreeGrafter"/>
</dbReference>
<name>M3GVZ4_9LEPT</name>
<dbReference type="Proteomes" id="UP000011770">
    <property type="component" value="Unassembled WGS sequence"/>
</dbReference>
<dbReference type="PANTHER" id="PTHR48051:SF39">
    <property type="entry name" value="P53-INDUCED DEATH DOMAIN PROTEIN 1"/>
    <property type="match status" value="1"/>
</dbReference>
<reference evidence="5 6" key="1">
    <citation type="submission" date="2013-01" db="EMBL/GenBank/DDBJ databases">
        <authorList>
            <person name="Harkins D.M."/>
            <person name="Durkin A.S."/>
            <person name="Brinkac L.M."/>
            <person name="Haft D.H."/>
            <person name="Selengut J.D."/>
            <person name="Sanka R."/>
            <person name="DePew J."/>
            <person name="Purushe J."/>
            <person name="Tulsiani S.M."/>
            <person name="Graham G.C."/>
            <person name="Burns M.-A."/>
            <person name="Dohnt M.F."/>
            <person name="Smythe L.D."/>
            <person name="McKay D.B."/>
            <person name="Craig S.B."/>
            <person name="Vinetz J.M."/>
            <person name="Sutton G.G."/>
            <person name="Nierman W.C."/>
            <person name="Fouts D.E."/>
        </authorList>
    </citation>
    <scope>NUCLEOTIDE SEQUENCE [LARGE SCALE GENOMIC DNA]</scope>
    <source>
        <strain evidence="5 6">LT2116</strain>
    </source>
</reference>
<evidence type="ECO:0000256" key="2">
    <source>
        <dbReference type="ARBA" id="ARBA00022737"/>
    </source>
</evidence>
<gene>
    <name evidence="5" type="ORF">LEP1GSC188_3970</name>
</gene>
<comment type="caution">
    <text evidence="5">The sequence shown here is derived from an EMBL/GenBank/DDBJ whole genome shotgun (WGS) entry which is preliminary data.</text>
</comment>
<dbReference type="Pfam" id="PF23598">
    <property type="entry name" value="LRR_14"/>
    <property type="match status" value="1"/>
</dbReference>
<keyword evidence="3" id="KW-0732">Signal</keyword>
<dbReference type="InterPro" id="IPR001611">
    <property type="entry name" value="Leu-rich_rpt"/>
</dbReference>
<dbReference type="Gene3D" id="3.80.10.10">
    <property type="entry name" value="Ribonuclease Inhibitor"/>
    <property type="match status" value="1"/>
</dbReference>
<feature type="signal peptide" evidence="3">
    <location>
        <begin position="1"/>
        <end position="29"/>
    </location>
</feature>
<proteinExistence type="predicted"/>
<dbReference type="SUPFAM" id="SSF52058">
    <property type="entry name" value="L domain-like"/>
    <property type="match status" value="1"/>
</dbReference>
<dbReference type="PROSITE" id="PS51450">
    <property type="entry name" value="LRR"/>
    <property type="match status" value="1"/>
</dbReference>
<dbReference type="EMBL" id="AHOR02000047">
    <property type="protein sequence ID" value="EMF80705.1"/>
    <property type="molecule type" value="Genomic_DNA"/>
</dbReference>
<keyword evidence="1" id="KW-0433">Leucine-rich repeat</keyword>
<dbReference type="PANTHER" id="PTHR48051">
    <property type="match status" value="1"/>
</dbReference>
<protein>
    <submittedName>
        <fullName evidence="5">Leucine rich repeat protein</fullName>
    </submittedName>
</protein>
<evidence type="ECO:0000256" key="1">
    <source>
        <dbReference type="ARBA" id="ARBA00022614"/>
    </source>
</evidence>
<evidence type="ECO:0000256" key="3">
    <source>
        <dbReference type="SAM" id="SignalP"/>
    </source>
</evidence>
<dbReference type="AlphaFoldDB" id="M3GVZ4"/>
<dbReference type="SMART" id="SM00369">
    <property type="entry name" value="LRR_TYP"/>
    <property type="match status" value="2"/>
</dbReference>
<evidence type="ECO:0000259" key="4">
    <source>
        <dbReference type="Pfam" id="PF23598"/>
    </source>
</evidence>
<keyword evidence="2" id="KW-0677">Repeat</keyword>
<sequence>MNFQSINNRFKQRSTILLILICISCKLQAQSNEAQTYSNLTEALKNPKDVRQLDLAAKGLTALPKEIGQLRNLQTLNLGSNRLTIIPEEIAQLRNLQELYAYGNRLTTFPEEITQLQKLQGLDLGGNQLNDSSQRNREITEFTRVIFA</sequence>